<feature type="non-terminal residue" evidence="1">
    <location>
        <position position="1"/>
    </location>
</feature>
<evidence type="ECO:0000313" key="2">
    <source>
        <dbReference type="Proteomes" id="UP000027120"/>
    </source>
</evidence>
<dbReference type="AlphaFoldDB" id="A0A067DSZ8"/>
<accession>A0A067DSZ8</accession>
<sequence>TLLVNMGWENALVLREPVYLNLVRVFYSNMIISSNTASRIVTNIAGILIEFDVKDLNMILRTKDEGFHVYTSRNVVQNICRRSDLSEQFCNSALKSQALPLQVQVLHSVFQHVISHQKGHGDEVSILHMLNTPNTCILKHFRVPISEPSHDESRELEDEVIASLGFVWESG</sequence>
<evidence type="ECO:0000313" key="1">
    <source>
        <dbReference type="EMBL" id="KDO41696.1"/>
    </source>
</evidence>
<dbReference type="EMBL" id="KK785586">
    <property type="protein sequence ID" value="KDO41696.1"/>
    <property type="molecule type" value="Genomic_DNA"/>
</dbReference>
<gene>
    <name evidence="1" type="ORF">CISIN_1g044361mg</name>
</gene>
<name>A0A067DSZ8_CITSI</name>
<organism evidence="1 2">
    <name type="scientific">Citrus sinensis</name>
    <name type="common">Sweet orange</name>
    <name type="synonym">Citrus aurantium var. sinensis</name>
    <dbReference type="NCBI Taxonomy" id="2711"/>
    <lineage>
        <taxon>Eukaryota</taxon>
        <taxon>Viridiplantae</taxon>
        <taxon>Streptophyta</taxon>
        <taxon>Embryophyta</taxon>
        <taxon>Tracheophyta</taxon>
        <taxon>Spermatophyta</taxon>
        <taxon>Magnoliopsida</taxon>
        <taxon>eudicotyledons</taxon>
        <taxon>Gunneridae</taxon>
        <taxon>Pentapetalae</taxon>
        <taxon>rosids</taxon>
        <taxon>malvids</taxon>
        <taxon>Sapindales</taxon>
        <taxon>Rutaceae</taxon>
        <taxon>Aurantioideae</taxon>
        <taxon>Citrus</taxon>
    </lineage>
</organism>
<proteinExistence type="predicted"/>
<protein>
    <submittedName>
        <fullName evidence="1">Uncharacterized protein</fullName>
    </submittedName>
</protein>
<dbReference type="Proteomes" id="UP000027120">
    <property type="component" value="Unassembled WGS sequence"/>
</dbReference>
<reference evidence="1 2" key="1">
    <citation type="submission" date="2014-04" db="EMBL/GenBank/DDBJ databases">
        <authorList>
            <consortium name="International Citrus Genome Consortium"/>
            <person name="Gmitter F."/>
            <person name="Chen C."/>
            <person name="Farmerie W."/>
            <person name="Harkins T."/>
            <person name="Desany B."/>
            <person name="Mohiuddin M."/>
            <person name="Kodira C."/>
            <person name="Borodovsky M."/>
            <person name="Lomsadze A."/>
            <person name="Burns P."/>
            <person name="Jenkins J."/>
            <person name="Prochnik S."/>
            <person name="Shu S."/>
            <person name="Chapman J."/>
            <person name="Pitluck S."/>
            <person name="Schmutz J."/>
            <person name="Rokhsar D."/>
        </authorList>
    </citation>
    <scope>NUCLEOTIDE SEQUENCE</scope>
</reference>
<keyword evidence="2" id="KW-1185">Reference proteome</keyword>